<dbReference type="Gene3D" id="2.60.40.1360">
    <property type="match status" value="1"/>
</dbReference>
<protein>
    <recommendedName>
        <fullName evidence="6">Alpha-mannosidase</fullName>
        <ecNumber evidence="6">3.2.1.-</ecNumber>
    </recommendedName>
</protein>
<dbReference type="SUPFAM" id="SSF88713">
    <property type="entry name" value="Glycoside hydrolase/deacetylase"/>
    <property type="match status" value="1"/>
</dbReference>
<keyword evidence="3 6" id="KW-0378">Hydrolase</keyword>
<dbReference type="FunFam" id="1.20.1270.50:FF:000001">
    <property type="entry name" value="Alpha-mannosidase"/>
    <property type="match status" value="1"/>
</dbReference>
<evidence type="ECO:0000256" key="6">
    <source>
        <dbReference type="RuleBase" id="RU361199"/>
    </source>
</evidence>
<proteinExistence type="inferred from homology"/>
<evidence type="ECO:0000256" key="5">
    <source>
        <dbReference type="ARBA" id="ARBA00023295"/>
    </source>
</evidence>
<dbReference type="InterPro" id="IPR000602">
    <property type="entry name" value="Glyco_hydro_38_N"/>
</dbReference>
<dbReference type="InterPro" id="IPR015341">
    <property type="entry name" value="Glyco_hydro_38_cen"/>
</dbReference>
<dbReference type="SUPFAM" id="SSF88688">
    <property type="entry name" value="Families 57/38 glycoside transferase middle domain"/>
    <property type="match status" value="1"/>
</dbReference>
<feature type="signal peptide" evidence="6">
    <location>
        <begin position="1"/>
        <end position="20"/>
    </location>
</feature>
<keyword evidence="7" id="KW-1133">Transmembrane helix</keyword>
<comment type="cofactor">
    <cofactor evidence="6">
        <name>Zn(2+)</name>
        <dbReference type="ChEBI" id="CHEBI:29105"/>
    </cofactor>
    <text evidence="6">Binds 1 zinc ion per subunit.</text>
</comment>
<dbReference type="GO" id="GO:0030246">
    <property type="term" value="F:carbohydrate binding"/>
    <property type="evidence" value="ECO:0007669"/>
    <property type="project" value="InterPro"/>
</dbReference>
<evidence type="ECO:0000259" key="8">
    <source>
        <dbReference type="SMART" id="SM00872"/>
    </source>
</evidence>
<dbReference type="Gene3D" id="2.70.98.30">
    <property type="entry name" value="Golgi alpha-mannosidase II, domain 4"/>
    <property type="match status" value="1"/>
</dbReference>
<keyword evidence="7" id="KW-0472">Membrane</keyword>
<dbReference type="EC" id="3.2.1.-" evidence="6"/>
<name>A0A0H5RPJ4_9EUKA</name>
<evidence type="ECO:0000256" key="3">
    <source>
        <dbReference type="ARBA" id="ARBA00022801"/>
    </source>
</evidence>
<keyword evidence="6" id="KW-0732">Signal</keyword>
<dbReference type="PANTHER" id="PTHR11607:SF68">
    <property type="entry name" value="ALPHA-MANNOSIDASE F"/>
    <property type="match status" value="1"/>
</dbReference>
<keyword evidence="7" id="KW-0812">Transmembrane</keyword>
<feature type="chain" id="PRO_5005223450" description="Alpha-mannosidase" evidence="6">
    <location>
        <begin position="21"/>
        <end position="1108"/>
    </location>
</feature>
<feature type="transmembrane region" description="Helical" evidence="7">
    <location>
        <begin position="1062"/>
        <end position="1087"/>
    </location>
</feature>
<accession>A0A0H5RPJ4</accession>
<dbReference type="Gene3D" id="1.20.1270.50">
    <property type="entry name" value="Glycoside hydrolase family 38, central domain"/>
    <property type="match status" value="1"/>
</dbReference>
<evidence type="ECO:0000313" key="9">
    <source>
        <dbReference type="EMBL" id="CRZ10644.1"/>
    </source>
</evidence>
<dbReference type="EMBL" id="HACM01010202">
    <property type="protein sequence ID" value="CRZ10644.1"/>
    <property type="molecule type" value="Transcribed_RNA"/>
</dbReference>
<keyword evidence="2 6" id="KW-0479">Metal-binding</keyword>
<dbReference type="InterPro" id="IPR037094">
    <property type="entry name" value="Glyco_hydro_38_cen_sf"/>
</dbReference>
<dbReference type="Pfam" id="PF07748">
    <property type="entry name" value="Glyco_hydro_38C"/>
    <property type="match status" value="1"/>
</dbReference>
<comment type="similarity">
    <text evidence="1 6">Belongs to the glycosyl hydrolase 38 family.</text>
</comment>
<evidence type="ECO:0000256" key="4">
    <source>
        <dbReference type="ARBA" id="ARBA00022833"/>
    </source>
</evidence>
<evidence type="ECO:0000256" key="1">
    <source>
        <dbReference type="ARBA" id="ARBA00009792"/>
    </source>
</evidence>
<dbReference type="Pfam" id="PF01074">
    <property type="entry name" value="Glyco_hydro_38N"/>
    <property type="match status" value="1"/>
</dbReference>
<keyword evidence="5 6" id="KW-0326">Glycosidase</keyword>
<dbReference type="Gene3D" id="2.60.40.1180">
    <property type="entry name" value="Golgi alpha-mannosidase II"/>
    <property type="match status" value="1"/>
</dbReference>
<dbReference type="InterPro" id="IPR011330">
    <property type="entry name" value="Glyco_hydro/deAcase_b/a-brl"/>
</dbReference>
<dbReference type="GO" id="GO:0004559">
    <property type="term" value="F:alpha-mannosidase activity"/>
    <property type="evidence" value="ECO:0007669"/>
    <property type="project" value="InterPro"/>
</dbReference>
<dbReference type="CDD" id="cd00451">
    <property type="entry name" value="GH38N_AMII_euk"/>
    <property type="match status" value="1"/>
</dbReference>
<dbReference type="GO" id="GO:0006013">
    <property type="term" value="P:mannose metabolic process"/>
    <property type="evidence" value="ECO:0007669"/>
    <property type="project" value="InterPro"/>
</dbReference>
<organism evidence="9">
    <name type="scientific">Spongospora subterranea</name>
    <dbReference type="NCBI Taxonomy" id="70186"/>
    <lineage>
        <taxon>Eukaryota</taxon>
        <taxon>Sar</taxon>
        <taxon>Rhizaria</taxon>
        <taxon>Endomyxa</taxon>
        <taxon>Phytomyxea</taxon>
        <taxon>Plasmodiophorida</taxon>
        <taxon>Plasmodiophoridae</taxon>
        <taxon>Spongospora</taxon>
    </lineage>
</organism>
<reference evidence="9" key="1">
    <citation type="submission" date="2015-04" db="EMBL/GenBank/DDBJ databases">
        <title>The genome sequence of the plant pathogenic Rhizarian Plasmodiophora brassicae reveals insights in its biotrophic life cycle and the origin of chitin synthesis.</title>
        <authorList>
            <person name="Schwelm A."/>
            <person name="Fogelqvist J."/>
            <person name="Knaust A."/>
            <person name="Julke S."/>
            <person name="Lilja T."/>
            <person name="Dhandapani V."/>
            <person name="Bonilla-Rosso G."/>
            <person name="Karlsson M."/>
            <person name="Shevchenko A."/>
            <person name="Choi S.R."/>
            <person name="Kim H.G."/>
            <person name="Park J.Y."/>
            <person name="Lim Y.P."/>
            <person name="Ludwig-Muller J."/>
            <person name="Dixelius C."/>
        </authorList>
    </citation>
    <scope>NUCLEOTIDE SEQUENCE</scope>
    <source>
        <tissue evidence="9">Potato root galls</tissue>
    </source>
</reference>
<evidence type="ECO:0000256" key="2">
    <source>
        <dbReference type="ARBA" id="ARBA00022723"/>
    </source>
</evidence>
<dbReference type="Pfam" id="PF09261">
    <property type="entry name" value="Alpha-mann_mid"/>
    <property type="match status" value="1"/>
</dbReference>
<dbReference type="InterPro" id="IPR011013">
    <property type="entry name" value="Gal_mutarotase_sf_dom"/>
</dbReference>
<dbReference type="InterPro" id="IPR011682">
    <property type="entry name" value="Glyco_hydro_38_C"/>
</dbReference>
<feature type="domain" description="Glycoside hydrolase family 38 central" evidence="8">
    <location>
        <begin position="329"/>
        <end position="414"/>
    </location>
</feature>
<dbReference type="InterPro" id="IPR027291">
    <property type="entry name" value="Glyco_hydro_38_N_sf"/>
</dbReference>
<keyword evidence="4 6" id="KW-0862">Zinc</keyword>
<dbReference type="InterPro" id="IPR028995">
    <property type="entry name" value="Glyco_hydro_57/38_cen_sf"/>
</dbReference>
<dbReference type="InterPro" id="IPR050843">
    <property type="entry name" value="Glycosyl_Hydrlase_38"/>
</dbReference>
<dbReference type="SUPFAM" id="SSF74650">
    <property type="entry name" value="Galactose mutarotase-like"/>
    <property type="match status" value="1"/>
</dbReference>
<sequence>MMIFTYIVVNLLLGNLATNALEDDIATVHILPHSHCDPGWLETYETYFRQDVSTILSDVFDQLKRNDARKFVWSETSFFSTWYDQLAIKDKKEFVKLVKSGRLEFIGGGWVQNDEACPHYSNMIDQTTVGHQYLQQAFGVTPKYGWQIDPFGHSDMTPSIFRLFGYDAMVINRINFQSKAVLKTEHNMEFIWKGANLGGNRDMFTHVLHTHYSAPKGFDWENWESEEVNDNNIERLAKDLVEEMARRLTAYRTKHLLVPFGDDFKFKNARRQFENMDKLIEYINRNVQQFKMRIQYSTLKDYFSAVEATNTKFPTVVGDFFPYADNSDSFWTGYYTTRPFLKYTSRTVSASLRAAEISFAVARSRLPPENRFINFMSEFDKLLDARRNNALFLHHDAITGTARQHVVNDYLERMTSSRKSAEDITKKALAPMMSINDLDFPWELQSNPDSFGVGVYPLSVLNTLGWSRTETICRKSATAYASVSDLFGNPIESQIHAMWSEEAVKDPEAMPSHYTLCFVYQLPPMSTSTFIIEVRSSKPLKPVQETNMVPVTVFSSEVQTNRERQDCHFVHLEKDNQDEHADFILNNGVILVRISPLTGLIQSIQDVASKIILKVDQEFAQYTTSSSGAYLFRPENEAQAIPELKNAKPIIRIVHGLKSEVAYTSIGSMTIEVEISKSPISSVSSRRVEIRTGVVVDENRELVIRFNTDIASGQKFYSNNGADFIRRRYDPTRSIPSNYYPSVSGGRIEDSGRRLSILTGHTSGVTSQNSGVLEFMVHRSLNQDDGRGLAQPINDRSRAQITMRLFFESSQSARAEASHRKQMITIDHPSILLYPVSADRLTSEQWRARIQDIKVLSNNPPNNINILSMMVRDSTTDEVVLRLENLAESNEVAIPTKVSLQNLFLDEVGKVRETSLSTVYEYPTLSSPSASYPEDMIQLNFDVSAEVIQTSSIAQQASGVEAGGGKQNSEEEGVFISDVALKVMDEESHVNNGNPRNRRLLSSSDEDMKPFVLVGPRQIRSFAANFRYNPNYLAEKDSQEVVDDPHTTGEGRLVQSPEEIDLFPGFSIVICIELVSLGLMLLLAALLRADSVSSGSWEALNKDARHLV</sequence>
<dbReference type="GO" id="GO:0005764">
    <property type="term" value="C:lysosome"/>
    <property type="evidence" value="ECO:0007669"/>
    <property type="project" value="TreeGrafter"/>
</dbReference>
<dbReference type="AlphaFoldDB" id="A0A0H5RPJ4"/>
<dbReference type="PANTHER" id="PTHR11607">
    <property type="entry name" value="ALPHA-MANNOSIDASE"/>
    <property type="match status" value="1"/>
</dbReference>
<dbReference type="GO" id="GO:0046872">
    <property type="term" value="F:metal ion binding"/>
    <property type="evidence" value="ECO:0007669"/>
    <property type="project" value="UniProtKB-KW"/>
</dbReference>
<evidence type="ECO:0000256" key="7">
    <source>
        <dbReference type="SAM" id="Phobius"/>
    </source>
</evidence>
<dbReference type="Gene3D" id="3.20.110.10">
    <property type="entry name" value="Glycoside hydrolase 38, N terminal domain"/>
    <property type="match status" value="1"/>
</dbReference>
<dbReference type="SMART" id="SM00872">
    <property type="entry name" value="Alpha-mann_mid"/>
    <property type="match status" value="1"/>
</dbReference>
<dbReference type="InterPro" id="IPR013780">
    <property type="entry name" value="Glyco_hydro_b"/>
</dbReference>